<dbReference type="OrthoDB" id="175422at2"/>
<evidence type="ECO:0000313" key="3">
    <source>
        <dbReference type="EMBL" id="ALH81120.1"/>
    </source>
</evidence>
<proteinExistence type="predicted"/>
<dbReference type="EMBL" id="CP012700">
    <property type="protein sequence ID" value="ALH81120.1"/>
    <property type="molecule type" value="Genomic_DNA"/>
</dbReference>
<reference evidence="3 4" key="1">
    <citation type="journal article" date="2015" name="Genome Announc.">
        <title>Complete Genome Sequence of Polypropylene Glycol- and Polyethylene Glycol-Degrading Sphingopyxis macrogoltabida Strain EY-1.</title>
        <authorList>
            <person name="Ohtsubo Y."/>
            <person name="Nagata Y."/>
            <person name="Numata M."/>
            <person name="Tsuchikane K."/>
            <person name="Hosoyama A."/>
            <person name="Yamazoe A."/>
            <person name="Tsuda M."/>
            <person name="Fujita N."/>
            <person name="Kawai F."/>
        </authorList>
    </citation>
    <scope>NUCLEOTIDE SEQUENCE [LARGE SCALE GENOMIC DNA]</scope>
    <source>
        <strain evidence="3 4">EY-1</strain>
    </source>
</reference>
<dbReference type="PROSITE" id="PS51318">
    <property type="entry name" value="TAT"/>
    <property type="match status" value="1"/>
</dbReference>
<feature type="domain" description="F5/8 type C" evidence="2">
    <location>
        <begin position="66"/>
        <end position="152"/>
    </location>
</feature>
<evidence type="ECO:0000259" key="2">
    <source>
        <dbReference type="Pfam" id="PF00754"/>
    </source>
</evidence>
<dbReference type="AlphaFoldDB" id="A0A0N9UZR9"/>
<organism evidence="3 4">
    <name type="scientific">Sphingopyxis macrogoltabida</name>
    <name type="common">Sphingomonas macrogoltabidus</name>
    <dbReference type="NCBI Taxonomy" id="33050"/>
    <lineage>
        <taxon>Bacteria</taxon>
        <taxon>Pseudomonadati</taxon>
        <taxon>Pseudomonadota</taxon>
        <taxon>Alphaproteobacteria</taxon>
        <taxon>Sphingomonadales</taxon>
        <taxon>Sphingomonadaceae</taxon>
        <taxon>Sphingopyxis</taxon>
    </lineage>
</organism>
<keyword evidence="1" id="KW-0732">Signal</keyword>
<dbReference type="PATRIC" id="fig|33050.5.peg.2541"/>
<feature type="chain" id="PRO_5006039184" description="F5/8 type C domain-containing protein" evidence="1">
    <location>
        <begin position="33"/>
        <end position="196"/>
    </location>
</feature>
<evidence type="ECO:0000313" key="4">
    <source>
        <dbReference type="Proteomes" id="UP000058074"/>
    </source>
</evidence>
<feature type="signal peptide" evidence="1">
    <location>
        <begin position="1"/>
        <end position="32"/>
    </location>
</feature>
<dbReference type="Proteomes" id="UP000058074">
    <property type="component" value="Chromosome"/>
</dbReference>
<protein>
    <recommendedName>
        <fullName evidence="2">F5/8 type C domain-containing protein</fullName>
    </recommendedName>
</protein>
<dbReference type="RefSeq" id="WP_054588397.1">
    <property type="nucleotide sequence ID" value="NZ_CP012700.1"/>
</dbReference>
<sequence length="196" mass="21164">MQANRRQFIARSAIGGLGLVAAPLMPAGFARAAAPARQDAAPPIVASTARYYRLSPADGMRREEFGWVQIDLGVTRPIDAIRLHPAEIGMLPRQRSPIHFRIEGSDDPAFEETRPLVDWHADDHGDPANFLARFPLTAVNARHIRVSATTEIPFGGSGLASGLAMIEILSGNAALPIAVRRREANCRRGLKTGSSL</sequence>
<dbReference type="InterPro" id="IPR000421">
    <property type="entry name" value="FA58C"/>
</dbReference>
<gene>
    <name evidence="3" type="ORF">AN936_12300</name>
</gene>
<accession>A0A0N9UZR9</accession>
<name>A0A0N9UZR9_SPHMC</name>
<dbReference type="Pfam" id="PF00754">
    <property type="entry name" value="F5_F8_type_C"/>
    <property type="match status" value="1"/>
</dbReference>
<dbReference type="Gene3D" id="2.60.120.260">
    <property type="entry name" value="Galactose-binding domain-like"/>
    <property type="match status" value="1"/>
</dbReference>
<evidence type="ECO:0000256" key="1">
    <source>
        <dbReference type="SAM" id="SignalP"/>
    </source>
</evidence>
<dbReference type="InterPro" id="IPR006311">
    <property type="entry name" value="TAT_signal"/>
</dbReference>
<dbReference type="KEGG" id="smag:AN936_12300"/>